<reference evidence="4" key="2">
    <citation type="journal article" date="2020" name="Nat. Commun.">
        <title>Large-scale genome sequencing of mycorrhizal fungi provides insights into the early evolution of symbiotic traits.</title>
        <authorList>
            <person name="Miyauchi S."/>
            <person name="Kiss E."/>
            <person name="Kuo A."/>
            <person name="Drula E."/>
            <person name="Kohler A."/>
            <person name="Sanchez-Garcia M."/>
            <person name="Morin E."/>
            <person name="Andreopoulos B."/>
            <person name="Barry K.W."/>
            <person name="Bonito G."/>
            <person name="Buee M."/>
            <person name="Carver A."/>
            <person name="Chen C."/>
            <person name="Cichocki N."/>
            <person name="Clum A."/>
            <person name="Culley D."/>
            <person name="Crous P.W."/>
            <person name="Fauchery L."/>
            <person name="Girlanda M."/>
            <person name="Hayes R.D."/>
            <person name="Keri Z."/>
            <person name="LaButti K."/>
            <person name="Lipzen A."/>
            <person name="Lombard V."/>
            <person name="Magnuson J."/>
            <person name="Maillard F."/>
            <person name="Murat C."/>
            <person name="Nolan M."/>
            <person name="Ohm R.A."/>
            <person name="Pangilinan J."/>
            <person name="Pereira M.F."/>
            <person name="Perotto S."/>
            <person name="Peter M."/>
            <person name="Pfister S."/>
            <person name="Riley R."/>
            <person name="Sitrit Y."/>
            <person name="Stielow J.B."/>
            <person name="Szollosi G."/>
            <person name="Zifcakova L."/>
            <person name="Stursova M."/>
            <person name="Spatafora J.W."/>
            <person name="Tedersoo L."/>
            <person name="Vaario L.M."/>
            <person name="Yamada A."/>
            <person name="Yan M."/>
            <person name="Wang P."/>
            <person name="Xu J."/>
            <person name="Bruns T."/>
            <person name="Baldrian P."/>
            <person name="Vilgalys R."/>
            <person name="Dunand C."/>
            <person name="Henrissat B."/>
            <person name="Grigoriev I.V."/>
            <person name="Hibbett D."/>
            <person name="Nagy L.G."/>
            <person name="Martin F.M."/>
        </authorList>
    </citation>
    <scope>NUCLEOTIDE SEQUENCE</scope>
    <source>
        <strain evidence="4">Prilba</strain>
    </source>
</reference>
<dbReference type="GO" id="GO:0000786">
    <property type="term" value="C:nucleosome"/>
    <property type="evidence" value="ECO:0007669"/>
    <property type="project" value="InterPro"/>
</dbReference>
<evidence type="ECO:0000313" key="5">
    <source>
        <dbReference type="Proteomes" id="UP000759537"/>
    </source>
</evidence>
<feature type="compositionally biased region" description="Polar residues" evidence="2">
    <location>
        <begin position="149"/>
        <end position="164"/>
    </location>
</feature>
<feature type="compositionally biased region" description="Pro residues" evidence="2">
    <location>
        <begin position="211"/>
        <end position="228"/>
    </location>
</feature>
<dbReference type="Pfam" id="PF00538">
    <property type="entry name" value="Linker_histone"/>
    <property type="match status" value="1"/>
</dbReference>
<feature type="compositionally biased region" description="Polar residues" evidence="2">
    <location>
        <begin position="361"/>
        <end position="378"/>
    </location>
</feature>
<dbReference type="PROSITE" id="PS51504">
    <property type="entry name" value="H15"/>
    <property type="match status" value="1"/>
</dbReference>
<organism evidence="4 5">
    <name type="scientific">Russula ochroleuca</name>
    <dbReference type="NCBI Taxonomy" id="152965"/>
    <lineage>
        <taxon>Eukaryota</taxon>
        <taxon>Fungi</taxon>
        <taxon>Dikarya</taxon>
        <taxon>Basidiomycota</taxon>
        <taxon>Agaricomycotina</taxon>
        <taxon>Agaricomycetes</taxon>
        <taxon>Russulales</taxon>
        <taxon>Russulaceae</taxon>
        <taxon>Russula</taxon>
    </lineage>
</organism>
<feature type="region of interest" description="Disordered" evidence="2">
    <location>
        <begin position="211"/>
        <end position="253"/>
    </location>
</feature>
<name>A0A9P5MTA4_9AGAM</name>
<dbReference type="OrthoDB" id="5863171at2759"/>
<feature type="region of interest" description="Disordered" evidence="2">
    <location>
        <begin position="309"/>
        <end position="334"/>
    </location>
</feature>
<feature type="region of interest" description="Disordered" evidence="2">
    <location>
        <begin position="539"/>
        <end position="575"/>
    </location>
</feature>
<dbReference type="InterPro" id="IPR005818">
    <property type="entry name" value="Histone_H1/H5_H15"/>
</dbReference>
<dbReference type="EMBL" id="WHVB01000012">
    <property type="protein sequence ID" value="KAF8478093.1"/>
    <property type="molecule type" value="Genomic_DNA"/>
</dbReference>
<sequence length="575" mass="61241">MQQTTTDASSSAAAVDQPFPTPDDGPERHALKRTYLTLLPHTKLVELCLAFEAYSPLHVKNSLWPTNLADAIAKLQSVPPPPSSHDTQKDVANAPLTLVTSPPGAIIQLGTNSAIDPQLTSDNPNGHAITTSDESSRPQQPRTADDTSHPTAQPEPSASSTQPPATELPQGSYPHPPYGYPPTQSLAAYPHTPYYPPLSYPHNFPPPPSGPYPHAAYPPPHSPFPPAVPLARHPHPTGYPSTEHSGPSDDLPSYEDMLVEALTDLNESDGSAPKSLFTWMASRYPLHTNFRPSASQALQKAFKRGRLEKGSNGKYRLNANWDGGSTSRRTTRRPQSFVQMVLPVSHGPPTTSPFTHAPLSQPSRGTLAHNASTPTPTSVEEKTPQYPYFPYQYPAYPTYGSSAPPPPVSKEISAEQQPVIAVSEEAAPIERSAVDEEVGEGSDAWEAAQAILKAINFGSLLQATTAKPAAPPLPQPLPLANSVHGGPVSDGATASERSHASAAGAVQSLSERDRASLQAQLALLAAQLAEIAEDTLASDLNVADQEGHAEEGDGTVEEDDDMEAVDISPPETEMH</sequence>
<feature type="region of interest" description="Disordered" evidence="2">
    <location>
        <begin position="361"/>
        <end position="384"/>
    </location>
</feature>
<dbReference type="Gene3D" id="1.10.10.10">
    <property type="entry name" value="Winged helix-like DNA-binding domain superfamily/Winged helix DNA-binding domain"/>
    <property type="match status" value="1"/>
</dbReference>
<protein>
    <recommendedName>
        <fullName evidence="1">Histone H1</fullName>
    </recommendedName>
</protein>
<feature type="region of interest" description="Disordered" evidence="2">
    <location>
        <begin position="1"/>
        <end position="28"/>
    </location>
</feature>
<keyword evidence="5" id="KW-1185">Reference proteome</keyword>
<proteinExistence type="predicted"/>
<feature type="domain" description="H15" evidence="3">
    <location>
        <begin position="250"/>
        <end position="319"/>
    </location>
</feature>
<feature type="compositionally biased region" description="Polar residues" evidence="2">
    <location>
        <begin position="115"/>
        <end position="142"/>
    </location>
</feature>
<dbReference type="SUPFAM" id="SSF46785">
    <property type="entry name" value="Winged helix' DNA-binding domain"/>
    <property type="match status" value="1"/>
</dbReference>
<dbReference type="Proteomes" id="UP000759537">
    <property type="component" value="Unassembled WGS sequence"/>
</dbReference>
<feature type="compositionally biased region" description="Acidic residues" evidence="2">
    <location>
        <begin position="552"/>
        <end position="564"/>
    </location>
</feature>
<dbReference type="GO" id="GO:0006334">
    <property type="term" value="P:nucleosome assembly"/>
    <property type="evidence" value="ECO:0007669"/>
    <property type="project" value="InterPro"/>
</dbReference>
<dbReference type="CDD" id="cd00073">
    <property type="entry name" value="H15"/>
    <property type="match status" value="1"/>
</dbReference>
<dbReference type="GO" id="GO:0003677">
    <property type="term" value="F:DNA binding"/>
    <property type="evidence" value="ECO:0007669"/>
    <property type="project" value="InterPro"/>
</dbReference>
<evidence type="ECO:0000313" key="4">
    <source>
        <dbReference type="EMBL" id="KAF8478093.1"/>
    </source>
</evidence>
<evidence type="ECO:0000259" key="3">
    <source>
        <dbReference type="PROSITE" id="PS51504"/>
    </source>
</evidence>
<feature type="region of interest" description="Disordered" evidence="2">
    <location>
        <begin position="468"/>
        <end position="507"/>
    </location>
</feature>
<comment type="caution">
    <text evidence="4">The sequence shown here is derived from an EMBL/GenBank/DDBJ whole genome shotgun (WGS) entry which is preliminary data.</text>
</comment>
<evidence type="ECO:0000256" key="2">
    <source>
        <dbReference type="SAM" id="MobiDB-lite"/>
    </source>
</evidence>
<dbReference type="InterPro" id="IPR036388">
    <property type="entry name" value="WH-like_DNA-bd_sf"/>
</dbReference>
<evidence type="ECO:0000256" key="1">
    <source>
        <dbReference type="ARBA" id="ARBA00020833"/>
    </source>
</evidence>
<accession>A0A9P5MTA4</accession>
<dbReference type="InterPro" id="IPR036390">
    <property type="entry name" value="WH_DNA-bd_sf"/>
</dbReference>
<dbReference type="SMART" id="SM00526">
    <property type="entry name" value="H15"/>
    <property type="match status" value="1"/>
</dbReference>
<feature type="region of interest" description="Disordered" evidence="2">
    <location>
        <begin position="115"/>
        <end position="185"/>
    </location>
</feature>
<gene>
    <name evidence="4" type="ORF">DFH94DRAFT_80636</name>
</gene>
<reference evidence="4" key="1">
    <citation type="submission" date="2019-10" db="EMBL/GenBank/DDBJ databases">
        <authorList>
            <consortium name="DOE Joint Genome Institute"/>
            <person name="Kuo A."/>
            <person name="Miyauchi S."/>
            <person name="Kiss E."/>
            <person name="Drula E."/>
            <person name="Kohler A."/>
            <person name="Sanchez-Garcia M."/>
            <person name="Andreopoulos B."/>
            <person name="Barry K.W."/>
            <person name="Bonito G."/>
            <person name="Buee M."/>
            <person name="Carver A."/>
            <person name="Chen C."/>
            <person name="Cichocki N."/>
            <person name="Clum A."/>
            <person name="Culley D."/>
            <person name="Crous P.W."/>
            <person name="Fauchery L."/>
            <person name="Girlanda M."/>
            <person name="Hayes R."/>
            <person name="Keri Z."/>
            <person name="LaButti K."/>
            <person name="Lipzen A."/>
            <person name="Lombard V."/>
            <person name="Magnuson J."/>
            <person name="Maillard F."/>
            <person name="Morin E."/>
            <person name="Murat C."/>
            <person name="Nolan M."/>
            <person name="Ohm R."/>
            <person name="Pangilinan J."/>
            <person name="Pereira M."/>
            <person name="Perotto S."/>
            <person name="Peter M."/>
            <person name="Riley R."/>
            <person name="Sitrit Y."/>
            <person name="Stielow B."/>
            <person name="Szollosi G."/>
            <person name="Zifcakova L."/>
            <person name="Stursova M."/>
            <person name="Spatafora J.W."/>
            <person name="Tedersoo L."/>
            <person name="Vaario L.-M."/>
            <person name="Yamada A."/>
            <person name="Yan M."/>
            <person name="Wang P."/>
            <person name="Xu J."/>
            <person name="Bruns T."/>
            <person name="Baldrian P."/>
            <person name="Vilgalys R."/>
            <person name="Henrissat B."/>
            <person name="Grigoriev I.V."/>
            <person name="Hibbett D."/>
            <person name="Nagy L.G."/>
            <person name="Martin F.M."/>
        </authorList>
    </citation>
    <scope>NUCLEOTIDE SEQUENCE</scope>
    <source>
        <strain evidence="4">Prilba</strain>
    </source>
</reference>
<dbReference type="AlphaFoldDB" id="A0A9P5MTA4"/>